<dbReference type="GO" id="GO:0015667">
    <property type="term" value="F:site-specific DNA-methyltransferase (cytosine-N4-specific) activity"/>
    <property type="evidence" value="ECO:0007669"/>
    <property type="project" value="UniProtKB-EC"/>
</dbReference>
<feature type="domain" description="DNA methylase N-4/N-6" evidence="9">
    <location>
        <begin position="228"/>
        <end position="437"/>
    </location>
</feature>
<dbReference type="GO" id="GO:0009307">
    <property type="term" value="P:DNA restriction-modification system"/>
    <property type="evidence" value="ECO:0007669"/>
    <property type="project" value="UniProtKB-KW"/>
</dbReference>
<keyword evidence="4 10" id="KW-0808">Transferase</keyword>
<dbReference type="InterPro" id="IPR001091">
    <property type="entry name" value="RM_Methyltransferase"/>
</dbReference>
<keyword evidence="6" id="KW-0680">Restriction system</keyword>
<dbReference type="InterPro" id="IPR002941">
    <property type="entry name" value="DNA_methylase_N4/N6"/>
</dbReference>
<accession>A0A6M3LM77</accession>
<dbReference type="SUPFAM" id="SSF53335">
    <property type="entry name" value="S-adenosyl-L-methionine-dependent methyltransferases"/>
    <property type="match status" value="1"/>
</dbReference>
<evidence type="ECO:0000313" key="10">
    <source>
        <dbReference type="EMBL" id="QJA95673.1"/>
    </source>
</evidence>
<protein>
    <recommendedName>
        <fullName evidence="2">site-specific DNA-methyltransferase (cytosine-N(4)-specific)</fullName>
        <ecNumber evidence="2">2.1.1.113</ecNumber>
    </recommendedName>
</protein>
<evidence type="ECO:0000259" key="9">
    <source>
        <dbReference type="Pfam" id="PF01555"/>
    </source>
</evidence>
<sequence>MTTVYEFHEVASIFPLMMGEPFQELVDAIRRDGQQVPIFLHTDGRIIDGRNRYRACVELGIEPKVTRYTGMGGTQALVDFVVNLNIQRRHLDASSRAAAAAKADAVLDKERQDAKARQLATLPGPGEQGFHARQIIATHDNGRALDEVAKRFRTNREYIRKAIKLREEAPETFEAVATGKKTFALLDREALKAKQQAKRVAALTSDGPMPQLYEGKAEALDFIADESVDLIITSPPYNLGDEGWPMGGGGRTPRDAGIGYSDVQSEAVYQEWQIAVLHELYRVATPGASFFYNHKVRQRGGAVIHPLDWLRHDCEGPCWTLRQEIIWDRESTHNHSPALFWPIDERIYWLTKGKPTLPDHPIGHPSIWRFTGPTLGRWHPAPFSDRLPEIVLEALGRPGITVLDPFGGGMTTCAIARKHGYLSIGVDIDSTYVSQAAEEYGWTKTNGN</sequence>
<comment type="catalytic activity">
    <reaction evidence="8">
        <text>a 2'-deoxycytidine in DNA + S-adenosyl-L-methionine = an N(4)-methyl-2'-deoxycytidine in DNA + S-adenosyl-L-homocysteine + H(+)</text>
        <dbReference type="Rhea" id="RHEA:16857"/>
        <dbReference type="Rhea" id="RHEA-COMP:11369"/>
        <dbReference type="Rhea" id="RHEA-COMP:13674"/>
        <dbReference type="ChEBI" id="CHEBI:15378"/>
        <dbReference type="ChEBI" id="CHEBI:57856"/>
        <dbReference type="ChEBI" id="CHEBI:59789"/>
        <dbReference type="ChEBI" id="CHEBI:85452"/>
        <dbReference type="ChEBI" id="CHEBI:137933"/>
        <dbReference type="EC" id="2.1.1.113"/>
    </reaction>
</comment>
<gene>
    <name evidence="10" type="ORF">MM415B05251_0002</name>
</gene>
<keyword evidence="3 10" id="KW-0489">Methyltransferase</keyword>
<evidence type="ECO:0000256" key="2">
    <source>
        <dbReference type="ARBA" id="ARBA00012185"/>
    </source>
</evidence>
<comment type="similarity">
    <text evidence="1">Belongs to the N(4)/N(6)-methyltransferase family. N(4) subfamily.</text>
</comment>
<dbReference type="InterPro" id="IPR017985">
    <property type="entry name" value="MeTrfase_CN4_CS"/>
</dbReference>
<evidence type="ECO:0000256" key="7">
    <source>
        <dbReference type="ARBA" id="ARBA00023125"/>
    </source>
</evidence>
<dbReference type="EMBL" id="MT143334">
    <property type="protein sequence ID" value="QJA95673.1"/>
    <property type="molecule type" value="Genomic_DNA"/>
</dbReference>
<dbReference type="PROSITE" id="PS00093">
    <property type="entry name" value="N4_MTASE"/>
    <property type="match status" value="1"/>
</dbReference>
<keyword evidence="7" id="KW-0238">DNA-binding</keyword>
<dbReference type="InterPro" id="IPR036086">
    <property type="entry name" value="ParB/Sulfiredoxin_sf"/>
</dbReference>
<dbReference type="Gene3D" id="3.90.1530.10">
    <property type="entry name" value="Conserved hypothetical protein from pyrococcus furiosus pfu- 392566-001, ParB domain"/>
    <property type="match status" value="1"/>
</dbReference>
<evidence type="ECO:0000256" key="3">
    <source>
        <dbReference type="ARBA" id="ARBA00022603"/>
    </source>
</evidence>
<dbReference type="EC" id="2.1.1.113" evidence="2"/>
<dbReference type="AlphaFoldDB" id="A0A6M3LM77"/>
<dbReference type="Pfam" id="PF01555">
    <property type="entry name" value="N6_N4_Mtase"/>
    <property type="match status" value="1"/>
</dbReference>
<dbReference type="GO" id="GO:0032259">
    <property type="term" value="P:methylation"/>
    <property type="evidence" value="ECO:0007669"/>
    <property type="project" value="UniProtKB-KW"/>
</dbReference>
<evidence type="ECO:0000256" key="1">
    <source>
        <dbReference type="ARBA" id="ARBA00010203"/>
    </source>
</evidence>
<evidence type="ECO:0000256" key="8">
    <source>
        <dbReference type="ARBA" id="ARBA00049120"/>
    </source>
</evidence>
<organism evidence="10">
    <name type="scientific">viral metagenome</name>
    <dbReference type="NCBI Taxonomy" id="1070528"/>
    <lineage>
        <taxon>unclassified sequences</taxon>
        <taxon>metagenomes</taxon>
        <taxon>organismal metagenomes</taxon>
    </lineage>
</organism>
<dbReference type="PRINTS" id="PR00508">
    <property type="entry name" value="S21N4MTFRASE"/>
</dbReference>
<dbReference type="GO" id="GO:0003677">
    <property type="term" value="F:DNA binding"/>
    <property type="evidence" value="ECO:0007669"/>
    <property type="project" value="UniProtKB-KW"/>
</dbReference>
<dbReference type="Gene3D" id="3.40.50.150">
    <property type="entry name" value="Vaccinia Virus protein VP39"/>
    <property type="match status" value="1"/>
</dbReference>
<dbReference type="SUPFAM" id="SSF109709">
    <property type="entry name" value="KorB DNA-binding domain-like"/>
    <property type="match status" value="1"/>
</dbReference>
<name>A0A6M3LM77_9ZZZZ</name>
<dbReference type="SUPFAM" id="SSF110849">
    <property type="entry name" value="ParB/Sulfiredoxin"/>
    <property type="match status" value="1"/>
</dbReference>
<dbReference type="InterPro" id="IPR029063">
    <property type="entry name" value="SAM-dependent_MTases_sf"/>
</dbReference>
<evidence type="ECO:0000256" key="5">
    <source>
        <dbReference type="ARBA" id="ARBA00022691"/>
    </source>
</evidence>
<evidence type="ECO:0000256" key="4">
    <source>
        <dbReference type="ARBA" id="ARBA00022679"/>
    </source>
</evidence>
<evidence type="ECO:0000256" key="6">
    <source>
        <dbReference type="ARBA" id="ARBA00022747"/>
    </source>
</evidence>
<proteinExistence type="inferred from homology"/>
<dbReference type="GO" id="GO:0008170">
    <property type="term" value="F:N-methyltransferase activity"/>
    <property type="evidence" value="ECO:0007669"/>
    <property type="project" value="InterPro"/>
</dbReference>
<reference evidence="10" key="1">
    <citation type="submission" date="2020-03" db="EMBL/GenBank/DDBJ databases">
        <title>The deep terrestrial virosphere.</title>
        <authorList>
            <person name="Holmfeldt K."/>
            <person name="Nilsson E."/>
            <person name="Simone D."/>
            <person name="Lopez-Fernandez M."/>
            <person name="Wu X."/>
            <person name="de Brujin I."/>
            <person name="Lundin D."/>
            <person name="Andersson A."/>
            <person name="Bertilsson S."/>
            <person name="Dopson M."/>
        </authorList>
    </citation>
    <scope>NUCLEOTIDE SEQUENCE</scope>
    <source>
        <strain evidence="10">MM415B05251</strain>
    </source>
</reference>
<keyword evidence="5" id="KW-0949">S-adenosyl-L-methionine</keyword>